<evidence type="ECO:0000313" key="9">
    <source>
        <dbReference type="EMBL" id="KAF9587789.1"/>
    </source>
</evidence>
<evidence type="ECO:0000256" key="3">
    <source>
        <dbReference type="ARBA" id="ARBA00022692"/>
    </source>
</evidence>
<feature type="transmembrane region" description="Helical" evidence="7">
    <location>
        <begin position="90"/>
        <end position="112"/>
    </location>
</feature>
<feature type="transmembrane region" description="Helical" evidence="7">
    <location>
        <begin position="12"/>
        <end position="41"/>
    </location>
</feature>
<evidence type="ECO:0000259" key="8">
    <source>
        <dbReference type="PROSITE" id="PS51751"/>
    </source>
</evidence>
<reference evidence="9 10" key="1">
    <citation type="submission" date="2020-10" db="EMBL/GenBank/DDBJ databases">
        <title>The Coptis chinensis genome and diversification of protoberbering-type alkaloids.</title>
        <authorList>
            <person name="Wang B."/>
            <person name="Shu S."/>
            <person name="Song C."/>
            <person name="Liu Y."/>
        </authorList>
    </citation>
    <scope>NUCLEOTIDE SEQUENCE [LARGE SCALE GENOMIC DNA]</scope>
    <source>
        <strain evidence="9">HL-2020</strain>
        <tissue evidence="9">Leaf</tissue>
    </source>
</reference>
<dbReference type="PIRSF" id="PIRSF031032">
    <property type="entry name" value="TMP_97_prd"/>
    <property type="match status" value="1"/>
</dbReference>
<dbReference type="InterPro" id="IPR016964">
    <property type="entry name" value="Sigma2_recept"/>
</dbReference>
<evidence type="ECO:0000256" key="7">
    <source>
        <dbReference type="PIRNR" id="PIRNR031032"/>
    </source>
</evidence>
<feature type="transmembrane region" description="Helical" evidence="7">
    <location>
        <begin position="62"/>
        <end position="84"/>
    </location>
</feature>
<keyword evidence="3 7" id="KW-0812">Transmembrane</keyword>
<keyword evidence="5 7" id="KW-1133">Transmembrane helix</keyword>
<organism evidence="9 10">
    <name type="scientific">Coptis chinensis</name>
    <dbReference type="NCBI Taxonomy" id="261450"/>
    <lineage>
        <taxon>Eukaryota</taxon>
        <taxon>Viridiplantae</taxon>
        <taxon>Streptophyta</taxon>
        <taxon>Embryophyta</taxon>
        <taxon>Tracheophyta</taxon>
        <taxon>Spermatophyta</taxon>
        <taxon>Magnoliopsida</taxon>
        <taxon>Ranunculales</taxon>
        <taxon>Ranunculaceae</taxon>
        <taxon>Coptidoideae</taxon>
        <taxon>Coptis</taxon>
    </lineage>
</organism>
<feature type="transmembrane region" description="Helical" evidence="7">
    <location>
        <begin position="124"/>
        <end position="144"/>
    </location>
</feature>
<comment type="similarity">
    <text evidence="2">Belongs to the TMEM97/sigma-2 receptor family.</text>
</comment>
<accession>A0A835GUV3</accession>
<keyword evidence="6 7" id="KW-0472">Membrane</keyword>
<comment type="caution">
    <text evidence="9">The sequence shown here is derived from an EMBL/GenBank/DDBJ whole genome shotgun (WGS) entry which is preliminary data.</text>
</comment>
<name>A0A835GUV3_9MAGN</name>
<evidence type="ECO:0000313" key="10">
    <source>
        <dbReference type="Proteomes" id="UP000631114"/>
    </source>
</evidence>
<protein>
    <recommendedName>
        <fullName evidence="8">EXPERA domain-containing protein</fullName>
    </recommendedName>
</protein>
<keyword evidence="4" id="KW-0256">Endoplasmic reticulum</keyword>
<dbReference type="EMBL" id="JADFTS010000009">
    <property type="protein sequence ID" value="KAF9587789.1"/>
    <property type="molecule type" value="Genomic_DNA"/>
</dbReference>
<evidence type="ECO:0000256" key="1">
    <source>
        <dbReference type="ARBA" id="ARBA00004477"/>
    </source>
</evidence>
<dbReference type="InterPro" id="IPR033118">
    <property type="entry name" value="EXPERA"/>
</dbReference>
<dbReference type="Proteomes" id="UP000631114">
    <property type="component" value="Unassembled WGS sequence"/>
</dbReference>
<evidence type="ECO:0000256" key="2">
    <source>
        <dbReference type="ARBA" id="ARBA00009096"/>
    </source>
</evidence>
<dbReference type="OrthoDB" id="433124at2759"/>
<dbReference type="GO" id="GO:0005789">
    <property type="term" value="C:endoplasmic reticulum membrane"/>
    <property type="evidence" value="ECO:0007669"/>
    <property type="project" value="UniProtKB-SubCell"/>
</dbReference>
<proteinExistence type="inferred from homology"/>
<dbReference type="AlphaFoldDB" id="A0A835GUV3"/>
<keyword evidence="10" id="KW-1185">Reference proteome</keyword>
<dbReference type="Pfam" id="PF05241">
    <property type="entry name" value="EBP"/>
    <property type="match status" value="1"/>
</dbReference>
<evidence type="ECO:0000256" key="5">
    <source>
        <dbReference type="ARBA" id="ARBA00022989"/>
    </source>
</evidence>
<dbReference type="PANTHER" id="PTHR31204:SF1">
    <property type="entry name" value="SIGMA INTRACELLULAR RECEPTOR 2"/>
    <property type="match status" value="1"/>
</dbReference>
<evidence type="ECO:0000256" key="4">
    <source>
        <dbReference type="ARBA" id="ARBA00022824"/>
    </source>
</evidence>
<feature type="domain" description="EXPERA" evidence="8">
    <location>
        <begin position="7"/>
        <end position="139"/>
    </location>
</feature>
<sequence>MGVCKLVDAVLFIYFLFMAISTMLFHSDIFLPSHFFPNFLMEAKSWYLREYEDYLFIEKPHFLVGLVGVELLVQWPLSVANVYAIIAKKYWYSTTCLIQGVSTFTSMAAILLELIGSKKASNKLLMIYYPFLPLSLVLVLRGLVPVTRNTKVTKATREAVEGKKRI</sequence>
<dbReference type="InterPro" id="IPR051987">
    <property type="entry name" value="Sigma-2_receptor-like"/>
</dbReference>
<evidence type="ECO:0000256" key="6">
    <source>
        <dbReference type="ARBA" id="ARBA00023136"/>
    </source>
</evidence>
<gene>
    <name evidence="9" type="ORF">IFM89_005664</name>
</gene>
<dbReference type="PROSITE" id="PS51751">
    <property type="entry name" value="EXPERA"/>
    <property type="match status" value="1"/>
</dbReference>
<comment type="subcellular location">
    <subcellularLocation>
        <location evidence="1">Endoplasmic reticulum membrane</location>
        <topology evidence="1">Multi-pass membrane protein</topology>
    </subcellularLocation>
</comment>
<dbReference type="PANTHER" id="PTHR31204">
    <property type="entry name" value="SIGMA INTRACELLULAR RECEPTOR 2"/>
    <property type="match status" value="1"/>
</dbReference>